<protein>
    <submittedName>
        <fullName evidence="1">Uncharacterized protein</fullName>
    </submittedName>
</protein>
<gene>
    <name evidence="1" type="ORF">rsdtw13_26940</name>
</gene>
<comment type="caution">
    <text evidence="1">The sequence shown here is derived from an EMBL/GenBank/DDBJ whole genome shotgun (WGS) entry which is preliminary data.</text>
</comment>
<proteinExistence type="predicted"/>
<dbReference type="Proteomes" id="UP001058074">
    <property type="component" value="Unassembled WGS sequence"/>
</dbReference>
<organism evidence="1 2">
    <name type="scientific">Inconstantimicrobium mannanitabidum</name>
    <dbReference type="NCBI Taxonomy" id="1604901"/>
    <lineage>
        <taxon>Bacteria</taxon>
        <taxon>Bacillati</taxon>
        <taxon>Bacillota</taxon>
        <taxon>Clostridia</taxon>
        <taxon>Eubacteriales</taxon>
        <taxon>Clostridiaceae</taxon>
        <taxon>Inconstantimicrobium</taxon>
    </lineage>
</organism>
<accession>A0ACB5REB5</accession>
<evidence type="ECO:0000313" key="1">
    <source>
        <dbReference type="EMBL" id="GKX67436.1"/>
    </source>
</evidence>
<keyword evidence="2" id="KW-1185">Reference proteome</keyword>
<evidence type="ECO:0000313" key="2">
    <source>
        <dbReference type="Proteomes" id="UP001058074"/>
    </source>
</evidence>
<name>A0ACB5REB5_9CLOT</name>
<reference evidence="1" key="1">
    <citation type="journal article" date="2025" name="Int. J. Syst. Evol. Microbiol.">
        <title>Inconstantimicrobium mannanitabidum sp. nov., a novel member of the family Clostridiaceae isolated from anoxic soil under the treatment of reductive soil disinfestation.</title>
        <authorList>
            <person name="Ueki A."/>
            <person name="Tonouchi A."/>
            <person name="Honma S."/>
            <person name="Kaku N."/>
            <person name="Ueki K."/>
        </authorList>
    </citation>
    <scope>NUCLEOTIDE SEQUENCE</scope>
    <source>
        <strain evidence="1">TW13</strain>
    </source>
</reference>
<dbReference type="EMBL" id="BROD01000001">
    <property type="protein sequence ID" value="GKX67436.1"/>
    <property type="molecule type" value="Genomic_DNA"/>
</dbReference>
<sequence length="158" mass="18119">MQKSNLGNIILITVGCLGMLISLISAIYIYNKEEIGEIMKSSSFWDFRKKGISNNKQMSNSQNLSNSKSMRIGGTSSRISQSILNKDVEGLGLRDKSQAFYEDETTFLEEETQFIQEEETEFLQEDTQFLEEEAQFIQKENAKIHKEETVLLDDDNNK</sequence>